<dbReference type="PANTHER" id="PTHR42774:SF3">
    <property type="entry name" value="KETOHEXOKINASE"/>
    <property type="match status" value="1"/>
</dbReference>
<dbReference type="Proteomes" id="UP001482231">
    <property type="component" value="Unassembled WGS sequence"/>
</dbReference>
<dbReference type="InterPro" id="IPR052562">
    <property type="entry name" value="Ketohexokinase-related"/>
</dbReference>
<gene>
    <name evidence="6" type="ORF">V6E02_09910</name>
</gene>
<keyword evidence="3 4" id="KW-0418">Kinase</keyword>
<dbReference type="InterPro" id="IPR011611">
    <property type="entry name" value="PfkB_dom"/>
</dbReference>
<evidence type="ECO:0000256" key="2">
    <source>
        <dbReference type="ARBA" id="ARBA00022679"/>
    </source>
</evidence>
<sequence>MARILCVGIATLDLVFTVDHYPREDEEMRAQSLRVTRGGNAANTAVVLARLGHQVAFAGVLAAAEETAILVRDFQQHGVDTAPCVVRPGKPPTSSILLAPSGSRTIVHYRDLSEFGCEDFARLDLAAYDWVHFEGRNPDTLACMLDHLRRHHARLPLSLEAEKPRPGLAALFDRCNVLLTGRAFARALGHGEPRAFLQALRAQAPRPLIFAGWGETGAWALPGSEAPLYTPAFPPPRVVDTVGAGDTFNAGVIHGVLNGWPVDRTLREAASLAGRKCGQVGFSLVPTPGP</sequence>
<name>A0ABV0EHN8_9BURK</name>
<keyword evidence="7" id="KW-1185">Reference proteome</keyword>
<dbReference type="Pfam" id="PF00294">
    <property type="entry name" value="PfkB"/>
    <property type="match status" value="1"/>
</dbReference>
<comment type="similarity">
    <text evidence="1 4">Belongs to the carbohydrate kinase PfkB family.</text>
</comment>
<dbReference type="InterPro" id="IPR002139">
    <property type="entry name" value="Ribo/fructo_kinase"/>
</dbReference>
<evidence type="ECO:0000313" key="6">
    <source>
        <dbReference type="EMBL" id="MEO1767525.1"/>
    </source>
</evidence>
<dbReference type="InterPro" id="IPR002173">
    <property type="entry name" value="Carboh/pur_kinase_PfkB_CS"/>
</dbReference>
<reference evidence="6 7" key="1">
    <citation type="submission" date="2024-02" db="EMBL/GenBank/DDBJ databases">
        <title>New thermophilic sulfur-oxidizing bacteria from a hot springs of the Uzon caldera (Kamchatka, Russia).</title>
        <authorList>
            <person name="Dukat A.M."/>
            <person name="Elcheninov A.G."/>
            <person name="Frolov E.N."/>
        </authorList>
    </citation>
    <scope>NUCLEOTIDE SEQUENCE [LARGE SCALE GENOMIC DNA]</scope>
    <source>
        <strain evidence="6 7">AK1</strain>
    </source>
</reference>
<evidence type="ECO:0000259" key="5">
    <source>
        <dbReference type="Pfam" id="PF00294"/>
    </source>
</evidence>
<comment type="caution">
    <text evidence="6">The sequence shown here is derived from an EMBL/GenBank/DDBJ whole genome shotgun (WGS) entry which is preliminary data.</text>
</comment>
<dbReference type="PROSITE" id="PS00584">
    <property type="entry name" value="PFKB_KINASES_2"/>
    <property type="match status" value="1"/>
</dbReference>
<evidence type="ECO:0000256" key="1">
    <source>
        <dbReference type="ARBA" id="ARBA00010688"/>
    </source>
</evidence>
<dbReference type="PRINTS" id="PR00990">
    <property type="entry name" value="RIBOKINASE"/>
</dbReference>
<protein>
    <submittedName>
        <fullName evidence="6">PfkB family carbohydrate kinase</fullName>
    </submittedName>
</protein>
<dbReference type="GO" id="GO:0016301">
    <property type="term" value="F:kinase activity"/>
    <property type="evidence" value="ECO:0007669"/>
    <property type="project" value="UniProtKB-KW"/>
</dbReference>
<proteinExistence type="inferred from homology"/>
<organism evidence="6 7">
    <name type="scientific">Thiobacter aerophilum</name>
    <dbReference type="NCBI Taxonomy" id="3121275"/>
    <lineage>
        <taxon>Bacteria</taxon>
        <taxon>Pseudomonadati</taxon>
        <taxon>Pseudomonadota</taxon>
        <taxon>Betaproteobacteria</taxon>
        <taxon>Burkholderiales</taxon>
        <taxon>Thiobacteraceae</taxon>
        <taxon>Thiobacter</taxon>
    </lineage>
</organism>
<accession>A0ABV0EHN8</accession>
<evidence type="ECO:0000313" key="7">
    <source>
        <dbReference type="Proteomes" id="UP001482231"/>
    </source>
</evidence>
<dbReference type="SUPFAM" id="SSF53613">
    <property type="entry name" value="Ribokinase-like"/>
    <property type="match status" value="1"/>
</dbReference>
<dbReference type="RefSeq" id="WP_347308637.1">
    <property type="nucleotide sequence ID" value="NZ_JBAJEX010000008.1"/>
</dbReference>
<dbReference type="PANTHER" id="PTHR42774">
    <property type="entry name" value="PHOSPHOTRANSFERASE SYSTEM TRANSPORT PROTEIN"/>
    <property type="match status" value="1"/>
</dbReference>
<evidence type="ECO:0000256" key="4">
    <source>
        <dbReference type="RuleBase" id="RU003704"/>
    </source>
</evidence>
<feature type="domain" description="Carbohydrate kinase PfkB" evidence="5">
    <location>
        <begin position="1"/>
        <end position="282"/>
    </location>
</feature>
<evidence type="ECO:0000256" key="3">
    <source>
        <dbReference type="ARBA" id="ARBA00022777"/>
    </source>
</evidence>
<keyword evidence="2 4" id="KW-0808">Transferase</keyword>
<dbReference type="InterPro" id="IPR029056">
    <property type="entry name" value="Ribokinase-like"/>
</dbReference>
<dbReference type="EMBL" id="JBAJEX010000008">
    <property type="protein sequence ID" value="MEO1767525.1"/>
    <property type="molecule type" value="Genomic_DNA"/>
</dbReference>
<dbReference type="Gene3D" id="3.40.1190.20">
    <property type="match status" value="1"/>
</dbReference>